<evidence type="ECO:0000313" key="2">
    <source>
        <dbReference type="Proteomes" id="UP000828390"/>
    </source>
</evidence>
<name>A0A9D4ENC1_DREPO</name>
<gene>
    <name evidence="1" type="ORF">DPMN_159485</name>
</gene>
<dbReference type="EMBL" id="JAIWYP010000008">
    <property type="protein sequence ID" value="KAH3781586.1"/>
    <property type="molecule type" value="Genomic_DNA"/>
</dbReference>
<reference evidence="1" key="1">
    <citation type="journal article" date="2019" name="bioRxiv">
        <title>The Genome of the Zebra Mussel, Dreissena polymorpha: A Resource for Invasive Species Research.</title>
        <authorList>
            <person name="McCartney M.A."/>
            <person name="Auch B."/>
            <person name="Kono T."/>
            <person name="Mallez S."/>
            <person name="Zhang Y."/>
            <person name="Obille A."/>
            <person name="Becker A."/>
            <person name="Abrahante J.E."/>
            <person name="Garbe J."/>
            <person name="Badalamenti J.P."/>
            <person name="Herman A."/>
            <person name="Mangelson H."/>
            <person name="Liachko I."/>
            <person name="Sullivan S."/>
            <person name="Sone E.D."/>
            <person name="Koren S."/>
            <person name="Silverstein K.A.T."/>
            <person name="Beckman K.B."/>
            <person name="Gohl D.M."/>
        </authorList>
    </citation>
    <scope>NUCLEOTIDE SEQUENCE</scope>
    <source>
        <strain evidence="1">Duluth1</strain>
        <tissue evidence="1">Whole animal</tissue>
    </source>
</reference>
<organism evidence="1 2">
    <name type="scientific">Dreissena polymorpha</name>
    <name type="common">Zebra mussel</name>
    <name type="synonym">Mytilus polymorpha</name>
    <dbReference type="NCBI Taxonomy" id="45954"/>
    <lineage>
        <taxon>Eukaryota</taxon>
        <taxon>Metazoa</taxon>
        <taxon>Spiralia</taxon>
        <taxon>Lophotrochozoa</taxon>
        <taxon>Mollusca</taxon>
        <taxon>Bivalvia</taxon>
        <taxon>Autobranchia</taxon>
        <taxon>Heteroconchia</taxon>
        <taxon>Euheterodonta</taxon>
        <taxon>Imparidentia</taxon>
        <taxon>Neoheterodontei</taxon>
        <taxon>Myida</taxon>
        <taxon>Dreissenoidea</taxon>
        <taxon>Dreissenidae</taxon>
        <taxon>Dreissena</taxon>
    </lineage>
</organism>
<dbReference type="AlphaFoldDB" id="A0A9D4ENC1"/>
<keyword evidence="2" id="KW-1185">Reference proteome</keyword>
<dbReference type="Proteomes" id="UP000828390">
    <property type="component" value="Unassembled WGS sequence"/>
</dbReference>
<reference evidence="1" key="2">
    <citation type="submission" date="2020-11" db="EMBL/GenBank/DDBJ databases">
        <authorList>
            <person name="McCartney M.A."/>
            <person name="Auch B."/>
            <person name="Kono T."/>
            <person name="Mallez S."/>
            <person name="Becker A."/>
            <person name="Gohl D.M."/>
            <person name="Silverstein K.A.T."/>
            <person name="Koren S."/>
            <person name="Bechman K.B."/>
            <person name="Herman A."/>
            <person name="Abrahante J.E."/>
            <person name="Garbe J."/>
        </authorList>
    </citation>
    <scope>NUCLEOTIDE SEQUENCE</scope>
    <source>
        <strain evidence="1">Duluth1</strain>
        <tissue evidence="1">Whole animal</tissue>
    </source>
</reference>
<sequence>MSKQLNRMLKRLTLLDRFIVPGELTQNAVGNYKNTEDANVAERKVGIMMKVFRFRLSNNVKEGGHLSHSVYLYDCINGLKFVEGILSFNHMFQPILM</sequence>
<protein>
    <submittedName>
        <fullName evidence="1">Uncharacterized protein</fullName>
    </submittedName>
</protein>
<comment type="caution">
    <text evidence="1">The sequence shown here is derived from an EMBL/GenBank/DDBJ whole genome shotgun (WGS) entry which is preliminary data.</text>
</comment>
<proteinExistence type="predicted"/>
<accession>A0A9D4ENC1</accession>
<evidence type="ECO:0000313" key="1">
    <source>
        <dbReference type="EMBL" id="KAH3781586.1"/>
    </source>
</evidence>